<keyword evidence="4 6" id="KW-1133">Transmembrane helix</keyword>
<organism evidence="8 9">
    <name type="scientific">Colletotrichum spinosum</name>
    <dbReference type="NCBI Taxonomy" id="1347390"/>
    <lineage>
        <taxon>Eukaryota</taxon>
        <taxon>Fungi</taxon>
        <taxon>Dikarya</taxon>
        <taxon>Ascomycota</taxon>
        <taxon>Pezizomycotina</taxon>
        <taxon>Sordariomycetes</taxon>
        <taxon>Hypocreomycetidae</taxon>
        <taxon>Glomerellales</taxon>
        <taxon>Glomerellaceae</taxon>
        <taxon>Colletotrichum</taxon>
        <taxon>Colletotrichum orbiculare species complex</taxon>
    </lineage>
</organism>
<evidence type="ECO:0000259" key="7">
    <source>
        <dbReference type="PROSITE" id="PS50850"/>
    </source>
</evidence>
<dbReference type="AlphaFoldDB" id="A0A4V3HQ37"/>
<proteinExistence type="predicted"/>
<keyword evidence="2" id="KW-0813">Transport</keyword>
<evidence type="ECO:0000256" key="1">
    <source>
        <dbReference type="ARBA" id="ARBA00004141"/>
    </source>
</evidence>
<dbReference type="PANTHER" id="PTHR23506:SF23">
    <property type="entry name" value="GH10249P"/>
    <property type="match status" value="1"/>
</dbReference>
<feature type="transmembrane region" description="Helical" evidence="6">
    <location>
        <begin position="287"/>
        <end position="309"/>
    </location>
</feature>
<dbReference type="GO" id="GO:0016020">
    <property type="term" value="C:membrane"/>
    <property type="evidence" value="ECO:0007669"/>
    <property type="project" value="UniProtKB-SubCell"/>
</dbReference>
<accession>A0A4V3HQ37</accession>
<feature type="transmembrane region" description="Helical" evidence="6">
    <location>
        <begin position="451"/>
        <end position="469"/>
    </location>
</feature>
<dbReference type="InterPro" id="IPR036259">
    <property type="entry name" value="MFS_trans_sf"/>
</dbReference>
<dbReference type="InterPro" id="IPR050930">
    <property type="entry name" value="MFS_Vesicular_Transporter"/>
</dbReference>
<dbReference type="Gene3D" id="1.20.1250.20">
    <property type="entry name" value="MFS general substrate transporter like domains"/>
    <property type="match status" value="2"/>
</dbReference>
<feature type="transmembrane region" description="Helical" evidence="6">
    <location>
        <begin position="230"/>
        <end position="251"/>
    </location>
</feature>
<evidence type="ECO:0000313" key="8">
    <source>
        <dbReference type="EMBL" id="TDZ13087.1"/>
    </source>
</evidence>
<gene>
    <name evidence="8" type="ORF">C8035_v000062</name>
</gene>
<name>A0A4V3HQ37_9PEZI</name>
<evidence type="ECO:0000256" key="2">
    <source>
        <dbReference type="ARBA" id="ARBA00022448"/>
    </source>
</evidence>
<dbReference type="Pfam" id="PF07690">
    <property type="entry name" value="MFS_1"/>
    <property type="match status" value="1"/>
</dbReference>
<dbReference type="PROSITE" id="PS50850">
    <property type="entry name" value="MFS"/>
    <property type="match status" value="1"/>
</dbReference>
<dbReference type="EMBL" id="QAPG01010715">
    <property type="protein sequence ID" value="TDZ13087.1"/>
    <property type="molecule type" value="Genomic_DNA"/>
</dbReference>
<dbReference type="InterPro" id="IPR020846">
    <property type="entry name" value="MFS_dom"/>
</dbReference>
<feature type="transmembrane region" description="Helical" evidence="6">
    <location>
        <begin position="315"/>
        <end position="335"/>
    </location>
</feature>
<comment type="subcellular location">
    <subcellularLocation>
        <location evidence="1">Membrane</location>
        <topology evidence="1">Multi-pass membrane protein</topology>
    </subcellularLocation>
</comment>
<evidence type="ECO:0000313" key="9">
    <source>
        <dbReference type="Proteomes" id="UP000295083"/>
    </source>
</evidence>
<keyword evidence="5 6" id="KW-0472">Membrane</keyword>
<comment type="caution">
    <text evidence="8">The sequence shown here is derived from an EMBL/GenBank/DDBJ whole genome shotgun (WGS) entry which is preliminary data.</text>
</comment>
<feature type="domain" description="Major facilitator superfamily (MFS) profile" evidence="7">
    <location>
        <begin position="355"/>
        <end position="561"/>
    </location>
</feature>
<feature type="transmembrane region" description="Helical" evidence="6">
    <location>
        <begin position="524"/>
        <end position="543"/>
    </location>
</feature>
<feature type="transmembrane region" description="Helical" evidence="6">
    <location>
        <begin position="257"/>
        <end position="275"/>
    </location>
</feature>
<dbReference type="SUPFAM" id="SSF103473">
    <property type="entry name" value="MFS general substrate transporter"/>
    <property type="match status" value="1"/>
</dbReference>
<sequence>MDDSRPLTQKELESKPKYNSSNQCFWDERAPAHAVSPEYALNRFVAEPSYLSAVVDFDRHLLGNISQLDCVHLQCHIGTDSLSLARLGARSVTGLDFSDRSIHQARSLAQECLESGGGELHFVQADVYSALRVLTPGGFDLVYTGIGGSLLASVHREMGRYAHPLVWALDENDAGGLSLKHPYFESGEPVLRDHKASYVGTDAWGDFENVVTAIWGYLADRISSRRLPMVVGLLLLGGATALLCAGTNISLWVVGRLLQGTSAALVWTVGLAFIVDATASENMGKAMGWVGMAMSAGILSSPMLGGLVYSGGGYYAVFAMCFGLIAVDTAMRLVVADVKTAAVSTDGGVTSSDPQTAAGAIGLADERLDGRAVDVELRRREANKNRHFSFCSGARVSSPLSGAPSTLPLLVSDMFGWDSIGAGLIFLPLVSPSLLGPLVGVACDRWGARRLSSLGFLLATPFLVCLRFVDGDSLSQKALLCVLLVGVGIGMAFVLGPLMAEVMWVVEEVMPSSTQSSYAQAYGLYNMAFSGGALLGPIIGGLIRDAADWGTVGWTLGLLTP</sequence>
<evidence type="ECO:0000256" key="5">
    <source>
        <dbReference type="ARBA" id="ARBA00023136"/>
    </source>
</evidence>
<dbReference type="InterPro" id="IPR029063">
    <property type="entry name" value="SAM-dependent_MTases_sf"/>
</dbReference>
<dbReference type="CDD" id="cd17325">
    <property type="entry name" value="MFS_MdtG_SLC18_like"/>
    <property type="match status" value="1"/>
</dbReference>
<feature type="transmembrane region" description="Helical" evidence="6">
    <location>
        <begin position="481"/>
        <end position="504"/>
    </location>
</feature>
<dbReference type="Proteomes" id="UP000295083">
    <property type="component" value="Unassembled WGS sequence"/>
</dbReference>
<dbReference type="InterPro" id="IPR011701">
    <property type="entry name" value="MFS"/>
</dbReference>
<reference evidence="8 9" key="1">
    <citation type="submission" date="2018-11" db="EMBL/GenBank/DDBJ databases">
        <title>Genome sequence and assembly of Colletotrichum spinosum.</title>
        <authorList>
            <person name="Gan P."/>
            <person name="Shirasu K."/>
        </authorList>
    </citation>
    <scope>NUCLEOTIDE SEQUENCE [LARGE SCALE GENOMIC DNA]</scope>
    <source>
        <strain evidence="8 9">CBS 515.97</strain>
    </source>
</reference>
<dbReference type="CDD" id="cd02440">
    <property type="entry name" value="AdoMet_MTases"/>
    <property type="match status" value="1"/>
</dbReference>
<feature type="transmembrane region" description="Helical" evidence="6">
    <location>
        <begin position="420"/>
        <end position="439"/>
    </location>
</feature>
<evidence type="ECO:0000256" key="3">
    <source>
        <dbReference type="ARBA" id="ARBA00022692"/>
    </source>
</evidence>
<keyword evidence="9" id="KW-1185">Reference proteome</keyword>
<dbReference type="GO" id="GO:0022857">
    <property type="term" value="F:transmembrane transporter activity"/>
    <property type="evidence" value="ECO:0007669"/>
    <property type="project" value="InterPro"/>
</dbReference>
<protein>
    <submittedName>
        <fullName evidence="8">Putative MFS-type transporter</fullName>
    </submittedName>
</protein>
<evidence type="ECO:0000256" key="4">
    <source>
        <dbReference type="ARBA" id="ARBA00022989"/>
    </source>
</evidence>
<evidence type="ECO:0000256" key="6">
    <source>
        <dbReference type="SAM" id="Phobius"/>
    </source>
</evidence>
<dbReference type="Gene3D" id="3.40.50.150">
    <property type="entry name" value="Vaccinia Virus protein VP39"/>
    <property type="match status" value="1"/>
</dbReference>
<dbReference type="SUPFAM" id="SSF53335">
    <property type="entry name" value="S-adenosyl-L-methionine-dependent methyltransferases"/>
    <property type="match status" value="1"/>
</dbReference>
<keyword evidence="3 6" id="KW-0812">Transmembrane</keyword>
<dbReference type="PANTHER" id="PTHR23506">
    <property type="entry name" value="GH10249P"/>
    <property type="match status" value="1"/>
</dbReference>